<name>A0A926D810_9FIRM</name>
<comment type="caution">
    <text evidence="1">The sequence shown here is derived from an EMBL/GenBank/DDBJ whole genome shotgun (WGS) entry which is preliminary data.</text>
</comment>
<dbReference type="AlphaFoldDB" id="A0A926D810"/>
<keyword evidence="2" id="KW-1185">Reference proteome</keyword>
<gene>
    <name evidence="1" type="ORF">IAG03_03645</name>
</gene>
<dbReference type="RefSeq" id="WP_249318464.1">
    <property type="nucleotide sequence ID" value="NZ_JACRSN010000004.1"/>
</dbReference>
<sequence length="338" mass="37633">MGNKLKTVDAETLLSTPMSKTMFVVDGLISQGVNVISGASKIGKSWLMLWLGLQVAQGNSVWGLPTLQCDVLYLSLEDTQRRIKDRLYNLTDSAPDNLYFAVTSGLIGGGLEEQITDFLTEHPATKLVIIDTLQKVRDSKGSAGKAGMYGNDYDDISSIKRIADGFNIAILLVHHLRKLQDSDDPFNDVSGSTGIIGAADTNFILRRKRSGNAATLLVSGRDVEYQELTLQFNDLVWELVERKNSEDIHKAELPKFLFRVVDFMECRTEWVGTATELLAEMKEQEVTPNMVTKYLGQFAYEVLEPLGIEYRTKRTGKSRLIKFLRRDGDDANDAGIAI</sequence>
<dbReference type="SUPFAM" id="SSF52540">
    <property type="entry name" value="P-loop containing nucleoside triphosphate hydrolases"/>
    <property type="match status" value="1"/>
</dbReference>
<dbReference type="InterPro" id="IPR027417">
    <property type="entry name" value="P-loop_NTPase"/>
</dbReference>
<accession>A0A926D810</accession>
<organism evidence="1 2">
    <name type="scientific">Yeguia hominis</name>
    <dbReference type="NCBI Taxonomy" id="2763662"/>
    <lineage>
        <taxon>Bacteria</taxon>
        <taxon>Bacillati</taxon>
        <taxon>Bacillota</taxon>
        <taxon>Clostridia</taxon>
        <taxon>Eubacteriales</taxon>
        <taxon>Yeguiaceae</taxon>
        <taxon>Yeguia</taxon>
    </lineage>
</organism>
<dbReference type="Gene3D" id="3.40.50.300">
    <property type="entry name" value="P-loop containing nucleotide triphosphate hydrolases"/>
    <property type="match status" value="1"/>
</dbReference>
<dbReference type="Pfam" id="PF13481">
    <property type="entry name" value="AAA_25"/>
    <property type="match status" value="1"/>
</dbReference>
<evidence type="ECO:0000313" key="2">
    <source>
        <dbReference type="Proteomes" id="UP000651482"/>
    </source>
</evidence>
<protein>
    <submittedName>
        <fullName evidence="1">AAA family ATPase</fullName>
    </submittedName>
</protein>
<proteinExistence type="predicted"/>
<reference evidence="1" key="1">
    <citation type="submission" date="2020-08" db="EMBL/GenBank/DDBJ databases">
        <title>Genome public.</title>
        <authorList>
            <person name="Liu C."/>
            <person name="Sun Q."/>
        </authorList>
    </citation>
    <scope>NUCLEOTIDE SEQUENCE</scope>
    <source>
        <strain evidence="1">NSJ-40</strain>
    </source>
</reference>
<dbReference type="Proteomes" id="UP000651482">
    <property type="component" value="Unassembled WGS sequence"/>
</dbReference>
<dbReference type="EMBL" id="JACRSN010000004">
    <property type="protein sequence ID" value="MBC8533113.1"/>
    <property type="molecule type" value="Genomic_DNA"/>
</dbReference>
<evidence type="ECO:0000313" key="1">
    <source>
        <dbReference type="EMBL" id="MBC8533113.1"/>
    </source>
</evidence>